<dbReference type="Proteomes" id="UP001604336">
    <property type="component" value="Unassembled WGS sequence"/>
</dbReference>
<protein>
    <submittedName>
        <fullName evidence="1">Uncharacterized protein</fullName>
    </submittedName>
</protein>
<organism evidence="1 2">
    <name type="scientific">Abeliophyllum distichum</name>
    <dbReference type="NCBI Taxonomy" id="126358"/>
    <lineage>
        <taxon>Eukaryota</taxon>
        <taxon>Viridiplantae</taxon>
        <taxon>Streptophyta</taxon>
        <taxon>Embryophyta</taxon>
        <taxon>Tracheophyta</taxon>
        <taxon>Spermatophyta</taxon>
        <taxon>Magnoliopsida</taxon>
        <taxon>eudicotyledons</taxon>
        <taxon>Gunneridae</taxon>
        <taxon>Pentapetalae</taxon>
        <taxon>asterids</taxon>
        <taxon>lamiids</taxon>
        <taxon>Lamiales</taxon>
        <taxon>Oleaceae</taxon>
        <taxon>Forsythieae</taxon>
        <taxon>Abeliophyllum</taxon>
    </lineage>
</organism>
<dbReference type="AlphaFoldDB" id="A0ABD1R8X0"/>
<proteinExistence type="predicted"/>
<sequence>MLKRSKTRSFSIGSFLEMNMFRNSNKNMMDCGKEDTLRKGRENKYSLVSDVKLSKVLLKAKSVTTIRDSGYVVDEIKREVAKGGPELKISGMKRRRQRAILSC</sequence>
<reference evidence="2" key="1">
    <citation type="submission" date="2024-07" db="EMBL/GenBank/DDBJ databases">
        <title>Two chromosome-level genome assemblies of Korean endemic species Abeliophyllum distichum and Forsythia ovata (Oleaceae).</title>
        <authorList>
            <person name="Jang H."/>
        </authorList>
    </citation>
    <scope>NUCLEOTIDE SEQUENCE [LARGE SCALE GENOMIC DNA]</scope>
</reference>
<keyword evidence="2" id="KW-1185">Reference proteome</keyword>
<comment type="caution">
    <text evidence="1">The sequence shown here is derived from an EMBL/GenBank/DDBJ whole genome shotgun (WGS) entry which is preliminary data.</text>
</comment>
<gene>
    <name evidence="1" type="ORF">Adt_29628</name>
</gene>
<dbReference type="EMBL" id="JBFOLK010000009">
    <property type="protein sequence ID" value="KAL2484872.1"/>
    <property type="molecule type" value="Genomic_DNA"/>
</dbReference>
<evidence type="ECO:0000313" key="1">
    <source>
        <dbReference type="EMBL" id="KAL2484872.1"/>
    </source>
</evidence>
<accession>A0ABD1R8X0</accession>
<evidence type="ECO:0000313" key="2">
    <source>
        <dbReference type="Proteomes" id="UP001604336"/>
    </source>
</evidence>
<name>A0ABD1R8X0_9LAMI</name>